<evidence type="ECO:0000259" key="2">
    <source>
        <dbReference type="PROSITE" id="PS51832"/>
    </source>
</evidence>
<evidence type="ECO:0000313" key="3">
    <source>
        <dbReference type="EMBL" id="MBO8464128.1"/>
    </source>
</evidence>
<dbReference type="CDD" id="cd00077">
    <property type="entry name" value="HDc"/>
    <property type="match status" value="1"/>
</dbReference>
<dbReference type="EMBL" id="JADIML010000266">
    <property type="protein sequence ID" value="MBO8464128.1"/>
    <property type="molecule type" value="Genomic_DNA"/>
</dbReference>
<reference evidence="3" key="2">
    <citation type="journal article" date="2021" name="PeerJ">
        <title>Extensive microbial diversity within the chicken gut microbiome revealed by metagenomics and culture.</title>
        <authorList>
            <person name="Gilroy R."/>
            <person name="Ravi A."/>
            <person name="Getino M."/>
            <person name="Pursley I."/>
            <person name="Horton D.L."/>
            <person name="Alikhan N.F."/>
            <person name="Baker D."/>
            <person name="Gharbi K."/>
            <person name="Hall N."/>
            <person name="Watson M."/>
            <person name="Adriaenssens E.M."/>
            <person name="Foster-Nyarko E."/>
            <person name="Jarju S."/>
            <person name="Secka A."/>
            <person name="Antonio M."/>
            <person name="Oren A."/>
            <person name="Chaudhuri R.R."/>
            <person name="La Ragione R."/>
            <person name="Hildebrand F."/>
            <person name="Pallen M.J."/>
        </authorList>
    </citation>
    <scope>NUCLEOTIDE SEQUENCE</scope>
    <source>
        <strain evidence="3">E3-2379</strain>
    </source>
</reference>
<protein>
    <submittedName>
        <fullName evidence="3">HD domain-containing protein</fullName>
    </submittedName>
</protein>
<dbReference type="Pfam" id="PF13487">
    <property type="entry name" value="HD_5"/>
    <property type="match status" value="1"/>
</dbReference>
<reference evidence="3" key="1">
    <citation type="submission" date="2020-10" db="EMBL/GenBank/DDBJ databases">
        <authorList>
            <person name="Gilroy R."/>
        </authorList>
    </citation>
    <scope>NUCLEOTIDE SEQUENCE</scope>
    <source>
        <strain evidence="3">E3-2379</strain>
    </source>
</reference>
<dbReference type="InterPro" id="IPR003607">
    <property type="entry name" value="HD/PDEase_dom"/>
</dbReference>
<feature type="domain" description="HD" evidence="1">
    <location>
        <begin position="217"/>
        <end position="338"/>
    </location>
</feature>
<dbReference type="PANTHER" id="PTHR43155:SF2">
    <property type="entry name" value="CYCLIC DI-GMP PHOSPHODIESTERASE PA4108"/>
    <property type="match status" value="1"/>
</dbReference>
<proteinExistence type="predicted"/>
<dbReference type="SUPFAM" id="SSF109604">
    <property type="entry name" value="HD-domain/PDEase-like"/>
    <property type="match status" value="2"/>
</dbReference>
<gene>
    <name evidence="3" type="ORF">IAC13_09375</name>
</gene>
<accession>A0A9D9I2U1</accession>
<evidence type="ECO:0000259" key="1">
    <source>
        <dbReference type="PROSITE" id="PS51831"/>
    </source>
</evidence>
<name>A0A9D9I2U1_9FIRM</name>
<feature type="domain" description="HD-GYP" evidence="2">
    <location>
        <begin position="195"/>
        <end position="390"/>
    </location>
</feature>
<dbReference type="PANTHER" id="PTHR43155">
    <property type="entry name" value="CYCLIC DI-GMP PHOSPHODIESTERASE PA4108-RELATED"/>
    <property type="match status" value="1"/>
</dbReference>
<comment type="caution">
    <text evidence="3">The sequence shown here is derived from an EMBL/GenBank/DDBJ whole genome shotgun (WGS) entry which is preliminary data.</text>
</comment>
<sequence>MIKNNITFKNLLHMIISSLDYMDESLAGHSTRVAYDMMSLLKNDSRFTYEEICKITWSSLFHDIGMLEKRPISNLLAGEENSAFSHSEYGSLFMKYFSPFPEYHVIIKYHHTPYGKLTNIDISEKLKDVSAFIYVIDKLDLYRVCKKEPNLEQLTGHYKPEIKNAIKHYVATRPEISQEEIQESLLSYLENMELTEEQQIAFLNILISSFDFRSRYTAIHCATVTAISDYLANIYNLDEETRQKIHLGAMLHDMGKIAIPHRILESPDKLSHEDWEIMESHALLTEKILKDRVDDEVLKIAIRHHERLDGTGYPYQLLENDLTLPERIVAVADVISALSQDRSYKKAFSLDKICEIITEMCESGKLCPSVCETFLSHKEEIYEYIMQVANDKTKQYEQITNDYKHFMESKNNS</sequence>
<dbReference type="PROSITE" id="PS51832">
    <property type="entry name" value="HD_GYP"/>
    <property type="match status" value="1"/>
</dbReference>
<dbReference type="InterPro" id="IPR006674">
    <property type="entry name" value="HD_domain"/>
</dbReference>
<dbReference type="SMART" id="SM00471">
    <property type="entry name" value="HDc"/>
    <property type="match status" value="2"/>
</dbReference>
<dbReference type="PROSITE" id="PS51831">
    <property type="entry name" value="HD"/>
    <property type="match status" value="1"/>
</dbReference>
<dbReference type="Proteomes" id="UP000823618">
    <property type="component" value="Unassembled WGS sequence"/>
</dbReference>
<organism evidence="3 4">
    <name type="scientific">Candidatus Scybalomonas excrementavium</name>
    <dbReference type="NCBI Taxonomy" id="2840943"/>
    <lineage>
        <taxon>Bacteria</taxon>
        <taxon>Bacillati</taxon>
        <taxon>Bacillota</taxon>
        <taxon>Clostridia</taxon>
        <taxon>Lachnospirales</taxon>
        <taxon>Lachnospiraceae</taxon>
        <taxon>Lachnospiraceae incertae sedis</taxon>
        <taxon>Candidatus Scybalomonas</taxon>
    </lineage>
</organism>
<evidence type="ECO:0000313" key="4">
    <source>
        <dbReference type="Proteomes" id="UP000823618"/>
    </source>
</evidence>
<dbReference type="Gene3D" id="1.10.3210.10">
    <property type="entry name" value="Hypothetical protein af1432"/>
    <property type="match status" value="2"/>
</dbReference>
<dbReference type="InterPro" id="IPR037522">
    <property type="entry name" value="HD_GYP_dom"/>
</dbReference>
<dbReference type="AlphaFoldDB" id="A0A9D9I2U1"/>